<dbReference type="PANTHER" id="PTHR35848:SF9">
    <property type="entry name" value="SLL1358 PROTEIN"/>
    <property type="match status" value="1"/>
</dbReference>
<evidence type="ECO:0000313" key="4">
    <source>
        <dbReference type="Proteomes" id="UP000505210"/>
    </source>
</evidence>
<evidence type="ECO:0000256" key="1">
    <source>
        <dbReference type="ARBA" id="ARBA00022723"/>
    </source>
</evidence>
<dbReference type="SUPFAM" id="SSF51182">
    <property type="entry name" value="RmlC-like cupins"/>
    <property type="match status" value="1"/>
</dbReference>
<dbReference type="InterPro" id="IPR051610">
    <property type="entry name" value="GPI/OXD"/>
</dbReference>
<dbReference type="PANTHER" id="PTHR35848">
    <property type="entry name" value="OXALATE-BINDING PROTEIN"/>
    <property type="match status" value="1"/>
</dbReference>
<dbReference type="EMBL" id="CP053661">
    <property type="protein sequence ID" value="QKD83738.1"/>
    <property type="molecule type" value="Genomic_DNA"/>
</dbReference>
<reference evidence="3 4" key="1">
    <citation type="submission" date="2020-05" db="EMBL/GenBank/DDBJ databases">
        <title>Complete genome sequence of of a novel Thermoleptolyngbya strain isolated from hot springs of Ganzi, Sichuan China.</title>
        <authorList>
            <person name="Tang J."/>
            <person name="Daroch M."/>
            <person name="Li L."/>
            <person name="Waleron K."/>
            <person name="Waleron M."/>
            <person name="Waleron M."/>
        </authorList>
    </citation>
    <scope>NUCLEOTIDE SEQUENCE [LARGE SCALE GENOMIC DNA]</scope>
    <source>
        <strain evidence="3 4">PKUAC-SCTA183</strain>
    </source>
</reference>
<dbReference type="InterPro" id="IPR014710">
    <property type="entry name" value="RmlC-like_jellyroll"/>
</dbReference>
<name>A0A6M8BAT8_9CYAN</name>
<feature type="domain" description="Cupin type-2" evidence="2">
    <location>
        <begin position="45"/>
        <end position="116"/>
    </location>
</feature>
<dbReference type="RefSeq" id="WP_172357691.1">
    <property type="nucleotide sequence ID" value="NZ_CP053661.1"/>
</dbReference>
<evidence type="ECO:0000313" key="3">
    <source>
        <dbReference type="EMBL" id="QKD83738.1"/>
    </source>
</evidence>
<evidence type="ECO:0000259" key="2">
    <source>
        <dbReference type="Pfam" id="PF07883"/>
    </source>
</evidence>
<organism evidence="3 4">
    <name type="scientific">Thermoleptolyngbya sichuanensis A183</name>
    <dbReference type="NCBI Taxonomy" id="2737172"/>
    <lineage>
        <taxon>Bacteria</taxon>
        <taxon>Bacillati</taxon>
        <taxon>Cyanobacteriota</taxon>
        <taxon>Cyanophyceae</taxon>
        <taxon>Oculatellales</taxon>
        <taxon>Oculatellaceae</taxon>
        <taxon>Thermoleptolyngbya</taxon>
        <taxon>Thermoleptolyngbya sichuanensis</taxon>
    </lineage>
</organism>
<keyword evidence="1" id="KW-0479">Metal-binding</keyword>
<dbReference type="Pfam" id="PF07883">
    <property type="entry name" value="Cupin_2"/>
    <property type="match status" value="1"/>
</dbReference>
<dbReference type="AlphaFoldDB" id="A0A6M8BAT8"/>
<keyword evidence="4" id="KW-1185">Reference proteome</keyword>
<gene>
    <name evidence="3" type="ORF">HPC62_17420</name>
</gene>
<accession>A0A6M8BAT8</accession>
<sequence>MHIDPEQVPAKTGTVYPEPFKARLAGRSKRRLGDAAGLKNFGVNWVALEPGAMSALRHWHQRQDEFIYVLTGEVVLITNAGEQVLKAGMAAGFPAGEANGHHLVNRSAALATYLEVGDRTPDDQVTYPDDDLVAAAGDAGWIFFHKDGQPYSSSMSSV</sequence>
<dbReference type="InterPro" id="IPR011051">
    <property type="entry name" value="RmlC_Cupin_sf"/>
</dbReference>
<protein>
    <submittedName>
        <fullName evidence="3">Cupin domain-containing protein</fullName>
    </submittedName>
</protein>
<dbReference type="Proteomes" id="UP000505210">
    <property type="component" value="Chromosome"/>
</dbReference>
<dbReference type="InterPro" id="IPR013096">
    <property type="entry name" value="Cupin_2"/>
</dbReference>
<dbReference type="GO" id="GO:0046872">
    <property type="term" value="F:metal ion binding"/>
    <property type="evidence" value="ECO:0007669"/>
    <property type="project" value="UniProtKB-KW"/>
</dbReference>
<dbReference type="KEGG" id="theu:HPC62_17420"/>
<proteinExistence type="predicted"/>
<dbReference type="CDD" id="cd02224">
    <property type="entry name" value="cupin_SPO2919-like"/>
    <property type="match status" value="1"/>
</dbReference>
<dbReference type="Gene3D" id="2.60.120.10">
    <property type="entry name" value="Jelly Rolls"/>
    <property type="match status" value="1"/>
</dbReference>